<accession>A0A3N4MJW6</accession>
<dbReference type="EMBL" id="RMBX01000003">
    <property type="protein sequence ID" value="RPD42187.1"/>
    <property type="molecule type" value="Genomic_DNA"/>
</dbReference>
<dbReference type="OrthoDB" id="9805728at2"/>
<comment type="caution">
    <text evidence="3">The sequence shown here is derived from an EMBL/GenBank/DDBJ whole genome shotgun (WGS) entry which is preliminary data.</text>
</comment>
<dbReference type="Pfam" id="PF12706">
    <property type="entry name" value="Lactamase_B_2"/>
    <property type="match status" value="1"/>
</dbReference>
<dbReference type="InterPro" id="IPR001279">
    <property type="entry name" value="Metallo-B-lactamas"/>
</dbReference>
<dbReference type="Gene3D" id="3.60.15.10">
    <property type="entry name" value="Ribonuclease Z/Hydroxyacylglutathione hydrolase-like"/>
    <property type="match status" value="1"/>
</dbReference>
<keyword evidence="1" id="KW-1133">Transmembrane helix</keyword>
<keyword evidence="3" id="KW-0378">Hydrolase</keyword>
<keyword evidence="1" id="KW-0812">Transmembrane</keyword>
<evidence type="ECO:0000256" key="1">
    <source>
        <dbReference type="SAM" id="Phobius"/>
    </source>
</evidence>
<organism evidence="3 4">
    <name type="scientific">Chitinophaga barathri</name>
    <dbReference type="NCBI Taxonomy" id="1647451"/>
    <lineage>
        <taxon>Bacteria</taxon>
        <taxon>Pseudomonadati</taxon>
        <taxon>Bacteroidota</taxon>
        <taxon>Chitinophagia</taxon>
        <taxon>Chitinophagales</taxon>
        <taxon>Chitinophagaceae</taxon>
        <taxon>Chitinophaga</taxon>
    </lineage>
</organism>
<dbReference type="GO" id="GO:0016787">
    <property type="term" value="F:hydrolase activity"/>
    <property type="evidence" value="ECO:0007669"/>
    <property type="project" value="UniProtKB-KW"/>
</dbReference>
<name>A0A3N4MJW6_9BACT</name>
<feature type="transmembrane region" description="Helical" evidence="1">
    <location>
        <begin position="12"/>
        <end position="30"/>
    </location>
</feature>
<dbReference type="Proteomes" id="UP000279089">
    <property type="component" value="Unassembled WGS sequence"/>
</dbReference>
<keyword evidence="1" id="KW-0472">Membrane</keyword>
<feature type="domain" description="Metallo-beta-lactamase" evidence="2">
    <location>
        <begin position="127"/>
        <end position="321"/>
    </location>
</feature>
<dbReference type="GO" id="GO:0005737">
    <property type="term" value="C:cytoplasm"/>
    <property type="evidence" value="ECO:0007669"/>
    <property type="project" value="TreeGrafter"/>
</dbReference>
<dbReference type="PANTHER" id="PTHR15032">
    <property type="entry name" value="N-ACYL-PHOSPHATIDYLETHANOLAMINE-HYDROLYZING PHOSPHOLIPASE D"/>
    <property type="match status" value="1"/>
</dbReference>
<evidence type="ECO:0000313" key="3">
    <source>
        <dbReference type="EMBL" id="RPD42187.1"/>
    </source>
</evidence>
<keyword evidence="4" id="KW-1185">Reference proteome</keyword>
<dbReference type="AlphaFoldDB" id="A0A3N4MJW6"/>
<evidence type="ECO:0000313" key="4">
    <source>
        <dbReference type="Proteomes" id="UP000279089"/>
    </source>
</evidence>
<dbReference type="InterPro" id="IPR036866">
    <property type="entry name" value="RibonucZ/Hydroxyglut_hydro"/>
</dbReference>
<dbReference type="SUPFAM" id="SSF56281">
    <property type="entry name" value="Metallo-hydrolase/oxidoreductase"/>
    <property type="match status" value="1"/>
</dbReference>
<gene>
    <name evidence="3" type="ORF">EG028_07645</name>
</gene>
<reference evidence="4" key="1">
    <citation type="submission" date="2018-11" db="EMBL/GenBank/DDBJ databases">
        <title>Chitinophaga lutea sp.nov., isolate from arsenic contaminated soil.</title>
        <authorList>
            <person name="Zong Y."/>
        </authorList>
    </citation>
    <scope>NUCLEOTIDE SEQUENCE [LARGE SCALE GENOMIC DNA]</scope>
    <source>
        <strain evidence="4">YLT18</strain>
    </source>
</reference>
<dbReference type="PANTHER" id="PTHR15032:SF4">
    <property type="entry name" value="N-ACYL-PHOSPHATIDYLETHANOLAMINE-HYDROLYZING PHOSPHOLIPASE D"/>
    <property type="match status" value="1"/>
</dbReference>
<protein>
    <submittedName>
        <fullName evidence="3">MBL fold metallo-hydrolase</fullName>
    </submittedName>
</protein>
<proteinExistence type="predicted"/>
<sequence length="376" mass="42942">MKTILKVLKRLLIGILGLLVLLAVITFIYMKQSKFGKAPSGERLEMIKRSPNYKDGKFQNLHLTPSLTEGYNIFEVTWEVLFKKSPRRRPVDSLPSIKTNLRNIPADKDVLVWFGHSSYFMQIDGKRILVDPVLSGNASPIPGTTTSFNGSDIYTVADLPDIDYLFISHDHYDHLDYETLTKLRPRVRKVICGLGVGAHFEHWGYTKDQLAERDWHQTLEPDSGFIIHTTPARHFSGRGFTRNNTLWMSYVLQTPTMKIYIGGDSGYDTHFADIGNKFGPFDLVMIDNGQYDIKWKYIHTQPAEALQAAHDLKAKRLFPVHSSKFMLANHPWDEPLAKISELNKTIGIPLVTPFIGEQVNLDDPGQQFTQWWVGLR</sequence>
<evidence type="ECO:0000259" key="2">
    <source>
        <dbReference type="Pfam" id="PF12706"/>
    </source>
</evidence>